<dbReference type="AlphaFoldDB" id="A0A1B6FUV3"/>
<feature type="region of interest" description="Disordered" evidence="1">
    <location>
        <begin position="98"/>
        <end position="166"/>
    </location>
</feature>
<feature type="compositionally biased region" description="Low complexity" evidence="1">
    <location>
        <begin position="122"/>
        <end position="134"/>
    </location>
</feature>
<name>A0A1B6FUV3_9HEMI</name>
<dbReference type="EMBL" id="GECZ01015779">
    <property type="protein sequence ID" value="JAS53990.1"/>
    <property type="molecule type" value="Transcribed_RNA"/>
</dbReference>
<protein>
    <submittedName>
        <fullName evidence="2">Uncharacterized protein</fullName>
    </submittedName>
</protein>
<organism evidence="2">
    <name type="scientific">Cuerna arida</name>
    <dbReference type="NCBI Taxonomy" id="1464854"/>
    <lineage>
        <taxon>Eukaryota</taxon>
        <taxon>Metazoa</taxon>
        <taxon>Ecdysozoa</taxon>
        <taxon>Arthropoda</taxon>
        <taxon>Hexapoda</taxon>
        <taxon>Insecta</taxon>
        <taxon>Pterygota</taxon>
        <taxon>Neoptera</taxon>
        <taxon>Paraneoptera</taxon>
        <taxon>Hemiptera</taxon>
        <taxon>Auchenorrhyncha</taxon>
        <taxon>Membracoidea</taxon>
        <taxon>Cicadellidae</taxon>
        <taxon>Cicadellinae</taxon>
        <taxon>Proconiini</taxon>
        <taxon>Cuerna</taxon>
    </lineage>
</organism>
<feature type="compositionally biased region" description="Basic and acidic residues" evidence="1">
    <location>
        <begin position="13"/>
        <end position="24"/>
    </location>
</feature>
<evidence type="ECO:0000313" key="2">
    <source>
        <dbReference type="EMBL" id="JAS53990.1"/>
    </source>
</evidence>
<feature type="compositionally biased region" description="Polar residues" evidence="1">
    <location>
        <begin position="152"/>
        <end position="166"/>
    </location>
</feature>
<feature type="compositionally biased region" description="Acidic residues" evidence="1">
    <location>
        <begin position="103"/>
        <end position="114"/>
    </location>
</feature>
<proteinExistence type="predicted"/>
<feature type="compositionally biased region" description="Acidic residues" evidence="1">
    <location>
        <begin position="32"/>
        <end position="52"/>
    </location>
</feature>
<feature type="region of interest" description="Disordered" evidence="1">
    <location>
        <begin position="1"/>
        <end position="65"/>
    </location>
</feature>
<evidence type="ECO:0000256" key="1">
    <source>
        <dbReference type="SAM" id="MobiDB-lite"/>
    </source>
</evidence>
<accession>A0A1B6FUV3</accession>
<sequence>MVNSDGQGQMDGPNKDSQQRRDTPFIRLPATFEEEAEDYTSDDDDYLDDDEPYGTFMMPSPNPYNRAKKVEEANRALFNGPKMKRHVPTVVKILEENNRYYSEDDTDSEWENPDPETPTDASLSDVSLGGSVSGNHNSANRRLSTAEKKTTVRYTANTGISNRKTS</sequence>
<reference evidence="2" key="1">
    <citation type="submission" date="2015-11" db="EMBL/GenBank/DDBJ databases">
        <title>De novo transcriptome assembly of four potential Pierce s Disease insect vectors from Arizona vineyards.</title>
        <authorList>
            <person name="Tassone E.E."/>
        </authorList>
    </citation>
    <scope>NUCLEOTIDE SEQUENCE</scope>
</reference>
<gene>
    <name evidence="2" type="ORF">g.15808</name>
</gene>